<gene>
    <name evidence="1" type="ORF">EZS27_021989</name>
</gene>
<dbReference type="AlphaFoldDB" id="A0A5J4R621"/>
<reference evidence="1" key="1">
    <citation type="submission" date="2019-03" db="EMBL/GenBank/DDBJ databases">
        <title>Single cell metagenomics reveals metabolic interactions within the superorganism composed of flagellate Streblomastix strix and complex community of Bacteroidetes bacteria on its surface.</title>
        <authorList>
            <person name="Treitli S.C."/>
            <person name="Kolisko M."/>
            <person name="Husnik F."/>
            <person name="Keeling P."/>
            <person name="Hampl V."/>
        </authorList>
    </citation>
    <scope>NUCLEOTIDE SEQUENCE</scope>
    <source>
        <strain evidence="1">STM</strain>
    </source>
</reference>
<proteinExistence type="predicted"/>
<protein>
    <submittedName>
        <fullName evidence="1">Uncharacterized protein</fullName>
    </submittedName>
</protein>
<organism evidence="1">
    <name type="scientific">termite gut metagenome</name>
    <dbReference type="NCBI Taxonomy" id="433724"/>
    <lineage>
        <taxon>unclassified sequences</taxon>
        <taxon>metagenomes</taxon>
        <taxon>organismal metagenomes</taxon>
    </lineage>
</organism>
<sequence length="92" mass="10961">MFFIFNRLLMFHRYSDINRFIVEQKYKNNWNYHSAFAKKNTLGRTKALSIFNSLLLIFIGACHPHAKIPLILLLTYIKLMLNYLHSIVCQIL</sequence>
<name>A0A5J4R621_9ZZZZ</name>
<accession>A0A5J4R621</accession>
<dbReference type="EMBL" id="SNRY01001689">
    <property type="protein sequence ID" value="KAA6329182.1"/>
    <property type="molecule type" value="Genomic_DNA"/>
</dbReference>
<evidence type="ECO:0000313" key="1">
    <source>
        <dbReference type="EMBL" id="KAA6329182.1"/>
    </source>
</evidence>
<comment type="caution">
    <text evidence="1">The sequence shown here is derived from an EMBL/GenBank/DDBJ whole genome shotgun (WGS) entry which is preliminary data.</text>
</comment>